<feature type="region of interest" description="Disordered" evidence="1">
    <location>
        <begin position="469"/>
        <end position="532"/>
    </location>
</feature>
<evidence type="ECO:0000256" key="1">
    <source>
        <dbReference type="SAM" id="MobiDB-lite"/>
    </source>
</evidence>
<dbReference type="Proteomes" id="UP001168877">
    <property type="component" value="Unassembled WGS sequence"/>
</dbReference>
<dbReference type="InterPro" id="IPR046796">
    <property type="entry name" value="Transposase_32_dom"/>
</dbReference>
<feature type="compositionally biased region" description="Acidic residues" evidence="1">
    <location>
        <begin position="503"/>
        <end position="515"/>
    </location>
</feature>
<evidence type="ECO:0000313" key="4">
    <source>
        <dbReference type="Proteomes" id="UP001168877"/>
    </source>
</evidence>
<feature type="region of interest" description="Disordered" evidence="1">
    <location>
        <begin position="101"/>
        <end position="124"/>
    </location>
</feature>
<evidence type="ECO:0000259" key="2">
    <source>
        <dbReference type="Pfam" id="PF20167"/>
    </source>
</evidence>
<evidence type="ECO:0000313" key="3">
    <source>
        <dbReference type="EMBL" id="KAK0588809.1"/>
    </source>
</evidence>
<name>A0AA39SGX3_ACESA</name>
<dbReference type="Pfam" id="PF20167">
    <property type="entry name" value="Transposase_32"/>
    <property type="match status" value="1"/>
</dbReference>
<organism evidence="3 4">
    <name type="scientific">Acer saccharum</name>
    <name type="common">Sugar maple</name>
    <dbReference type="NCBI Taxonomy" id="4024"/>
    <lineage>
        <taxon>Eukaryota</taxon>
        <taxon>Viridiplantae</taxon>
        <taxon>Streptophyta</taxon>
        <taxon>Embryophyta</taxon>
        <taxon>Tracheophyta</taxon>
        <taxon>Spermatophyta</taxon>
        <taxon>Magnoliopsida</taxon>
        <taxon>eudicotyledons</taxon>
        <taxon>Gunneridae</taxon>
        <taxon>Pentapetalae</taxon>
        <taxon>rosids</taxon>
        <taxon>malvids</taxon>
        <taxon>Sapindales</taxon>
        <taxon>Sapindaceae</taxon>
        <taxon>Hippocastanoideae</taxon>
        <taxon>Acereae</taxon>
        <taxon>Acer</taxon>
    </lineage>
</organism>
<comment type="caution">
    <text evidence="3">The sequence shown here is derived from an EMBL/GenBank/DDBJ whole genome shotgun (WGS) entry which is preliminary data.</text>
</comment>
<dbReference type="AlphaFoldDB" id="A0AA39SGX3"/>
<gene>
    <name evidence="3" type="ORF">LWI29_005796</name>
</gene>
<keyword evidence="4" id="KW-1185">Reference proteome</keyword>
<reference evidence="3" key="2">
    <citation type="submission" date="2023-06" db="EMBL/GenBank/DDBJ databases">
        <authorList>
            <person name="Swenson N.G."/>
            <person name="Wegrzyn J.L."/>
            <person name="Mcevoy S.L."/>
        </authorList>
    </citation>
    <scope>NUCLEOTIDE SEQUENCE</scope>
    <source>
        <strain evidence="3">NS2018</strain>
        <tissue evidence="3">Leaf</tissue>
    </source>
</reference>
<reference evidence="3" key="1">
    <citation type="journal article" date="2022" name="Plant J.">
        <title>Strategies of tolerance reflected in two North American maple genomes.</title>
        <authorList>
            <person name="McEvoy S.L."/>
            <person name="Sezen U.U."/>
            <person name="Trouern-Trend A."/>
            <person name="McMahon S.M."/>
            <person name="Schaberg P.G."/>
            <person name="Yang J."/>
            <person name="Wegrzyn J.L."/>
            <person name="Swenson N.G."/>
        </authorList>
    </citation>
    <scope>NUCLEOTIDE SEQUENCE</scope>
    <source>
        <strain evidence="3">NS2018</strain>
    </source>
</reference>
<sequence length="532" mass="59330">MLQHWNGSLARPLKWRCAWSAESKDQLLVEFHAGWTAQDAHARAAVRATSPTLEWLVQETAQEDLDGIGPVTSFNIYRGPCRSRCTCMVSGYTSMARTAIGKRPRVSTSDKGKQKALPKQAQHKDFKSRFSNFLRRPWIIERGIDVESLAQTPVPQMVTDRGWGGYVARPPRPNRGIVTEYYASAVPGRLLVGEPVLVQGVEVHITPEAINQYFDAPEVAISNGRGIEYIADLDPYRGRVAAGLRMDGQAEWGTLVKLYQRDTHADVAFWNLFLTYSLMPSQHRSEIFYDQARVLLRLRSGGPINIGRVIFNAIQDASAHDDQSMVFPCLITAFCRQAGIDVSAGLENHDPSMMNLTNWNQQLVLRGLPPIGNYGERRRRREEREAREAEAAALLQDQPQEAPQAPQIGGAQPGGDPFTTLLQAMQTHMDLRFTQLEGRFETRFDTIEANIEELRGMLTSRFSVASGSGVPFQPPMPDQDPFAAGGSGVEPQDFDQRTPIVNFDDEQQMQDDTIDSDQGTEILQLSDEDGGD</sequence>
<feature type="region of interest" description="Disordered" evidence="1">
    <location>
        <begin position="374"/>
        <end position="419"/>
    </location>
</feature>
<feature type="domain" description="Putative plant transposon protein" evidence="2">
    <location>
        <begin position="160"/>
        <end position="341"/>
    </location>
</feature>
<accession>A0AA39SGX3</accession>
<proteinExistence type="predicted"/>
<dbReference type="EMBL" id="JAUESC010000381">
    <property type="protein sequence ID" value="KAK0588809.1"/>
    <property type="molecule type" value="Genomic_DNA"/>
</dbReference>
<protein>
    <recommendedName>
        <fullName evidence="2">Putative plant transposon protein domain-containing protein</fullName>
    </recommendedName>
</protein>
<feature type="compositionally biased region" description="Low complexity" evidence="1">
    <location>
        <begin position="391"/>
        <end position="417"/>
    </location>
</feature>